<dbReference type="SUPFAM" id="SSF53067">
    <property type="entry name" value="Actin-like ATPase domain"/>
    <property type="match status" value="2"/>
</dbReference>
<feature type="region of interest" description="Disordered" evidence="7">
    <location>
        <begin position="489"/>
        <end position="603"/>
    </location>
</feature>
<dbReference type="Proteomes" id="UP001183202">
    <property type="component" value="Unassembled WGS sequence"/>
</dbReference>
<evidence type="ECO:0000313" key="9">
    <source>
        <dbReference type="Proteomes" id="UP001183202"/>
    </source>
</evidence>
<feature type="compositionally biased region" description="Low complexity" evidence="7">
    <location>
        <begin position="489"/>
        <end position="520"/>
    </location>
</feature>
<protein>
    <submittedName>
        <fullName evidence="8">Hsp70 family protein</fullName>
    </submittedName>
</protein>
<evidence type="ECO:0000256" key="7">
    <source>
        <dbReference type="SAM" id="MobiDB-lite"/>
    </source>
</evidence>
<keyword evidence="3 6" id="KW-0067">ATP-binding</keyword>
<feature type="compositionally biased region" description="Low complexity" evidence="7">
    <location>
        <begin position="362"/>
        <end position="373"/>
    </location>
</feature>
<evidence type="ECO:0000256" key="4">
    <source>
        <dbReference type="ARBA" id="ARBA00023016"/>
    </source>
</evidence>
<evidence type="ECO:0000256" key="2">
    <source>
        <dbReference type="ARBA" id="ARBA00022741"/>
    </source>
</evidence>
<comment type="caution">
    <text evidence="8">The sequence shown here is derived from an EMBL/GenBank/DDBJ whole genome shotgun (WGS) entry which is preliminary data.</text>
</comment>
<feature type="compositionally biased region" description="Low complexity" evidence="7">
    <location>
        <begin position="382"/>
        <end position="391"/>
    </location>
</feature>
<evidence type="ECO:0000256" key="6">
    <source>
        <dbReference type="RuleBase" id="RU003322"/>
    </source>
</evidence>
<keyword evidence="4" id="KW-0346">Stress response</keyword>
<dbReference type="InterPro" id="IPR018181">
    <property type="entry name" value="Heat_shock_70_CS"/>
</dbReference>
<gene>
    <name evidence="8" type="ORF">RM445_03250</name>
</gene>
<dbReference type="EMBL" id="JAVREJ010000002">
    <property type="protein sequence ID" value="MDT0348536.1"/>
    <property type="molecule type" value="Genomic_DNA"/>
</dbReference>
<dbReference type="RefSeq" id="WP_311554465.1">
    <property type="nucleotide sequence ID" value="NZ_JAVREJ010000002.1"/>
</dbReference>
<feature type="compositionally biased region" description="Pro residues" evidence="7">
    <location>
        <begin position="521"/>
        <end position="552"/>
    </location>
</feature>
<dbReference type="InterPro" id="IPR013126">
    <property type="entry name" value="Hsp_70_fam"/>
</dbReference>
<proteinExistence type="inferred from homology"/>
<dbReference type="Pfam" id="PF00012">
    <property type="entry name" value="HSP70"/>
    <property type="match status" value="1"/>
</dbReference>
<keyword evidence="2 6" id="KW-0547">Nucleotide-binding</keyword>
<reference evidence="9" key="1">
    <citation type="submission" date="2023-07" db="EMBL/GenBank/DDBJ databases">
        <title>30 novel species of actinomycetes from the DSMZ collection.</title>
        <authorList>
            <person name="Nouioui I."/>
        </authorList>
    </citation>
    <scope>NUCLEOTIDE SEQUENCE [LARGE SCALE GENOMIC DNA]</scope>
    <source>
        <strain evidence="9">DSM 45834</strain>
    </source>
</reference>
<feature type="region of interest" description="Disordered" evidence="7">
    <location>
        <begin position="362"/>
        <end position="396"/>
    </location>
</feature>
<feature type="compositionally biased region" description="Pro residues" evidence="7">
    <location>
        <begin position="561"/>
        <end position="591"/>
    </location>
</feature>
<dbReference type="PRINTS" id="PR00301">
    <property type="entry name" value="HEATSHOCK70"/>
</dbReference>
<accession>A0ABU2N3N7</accession>
<evidence type="ECO:0000313" key="8">
    <source>
        <dbReference type="EMBL" id="MDT0348536.1"/>
    </source>
</evidence>
<name>A0ABU2N3N7_9PSEU</name>
<sequence>MHPHYQLGIDLGTTWTAASICREGAARPESVALGAAGAAVASVVFLAPDGTMLTGDPAARRALSEPGRVVREFKRRIGDGTPLVVAGRPVPAEVLSARFVARVVAEVAHREDGPAEAVAVTHPVEWGEHKRRAFADALDAEGLPNVLFLTEPQAAAIGYASAERVEAGRTVAVYDLGGGTFDAAVVRKADDGTFALLGRPSGIERLGGVDFDDAVFAHVRGAVGEAWDSLDPDDPGVQTAVAGLRRECTAAKETLSADTEVMIPVLLPGLHTMVRLGRAEFEDMIRPSVSETVEALRRAVTSAGVHPGDLDSVLLVGGSSRIPLVAQMVSAELGRPVAVDADPKAVVAAGAALAARALHAPAPAADDPTAEEPASPPLAFDAAPSTEAAAASRRRPRTGVLAAAGVTVAVVLGLSASVVAGIGPVAASSAVEEPTSAAGPVDAWTGDPLAAGAVDPGLEAGTLEALTTPAGPRREQAVAAQVRPVARNVPTGASGARQAVAPVVQAGGAPAPAAPGAPGKPEVPPAAEPEPSTAPGPVVEPKPGPQPEPTAPPTANDPAPVTQPEPKPDPQPEPEPAPDPQPPAPPEPVTPPAGSGTGEAAGA</sequence>
<comment type="similarity">
    <text evidence="1 6">Belongs to the heat shock protein 70 family.</text>
</comment>
<dbReference type="InterPro" id="IPR043129">
    <property type="entry name" value="ATPase_NBD"/>
</dbReference>
<evidence type="ECO:0000256" key="3">
    <source>
        <dbReference type="ARBA" id="ARBA00022840"/>
    </source>
</evidence>
<dbReference type="Gene3D" id="3.30.420.40">
    <property type="match status" value="2"/>
</dbReference>
<evidence type="ECO:0000256" key="1">
    <source>
        <dbReference type="ARBA" id="ARBA00007381"/>
    </source>
</evidence>
<keyword evidence="5" id="KW-0143">Chaperone</keyword>
<dbReference type="PANTHER" id="PTHR19375">
    <property type="entry name" value="HEAT SHOCK PROTEIN 70KDA"/>
    <property type="match status" value="1"/>
</dbReference>
<dbReference type="PROSITE" id="PS01036">
    <property type="entry name" value="HSP70_3"/>
    <property type="match status" value="1"/>
</dbReference>
<evidence type="ECO:0000256" key="5">
    <source>
        <dbReference type="ARBA" id="ARBA00023186"/>
    </source>
</evidence>
<dbReference type="Gene3D" id="3.90.640.10">
    <property type="entry name" value="Actin, Chain A, domain 4"/>
    <property type="match status" value="1"/>
</dbReference>
<organism evidence="8 9">
    <name type="scientific">Pseudonocardia charpentierae</name>
    <dbReference type="NCBI Taxonomy" id="3075545"/>
    <lineage>
        <taxon>Bacteria</taxon>
        <taxon>Bacillati</taxon>
        <taxon>Actinomycetota</taxon>
        <taxon>Actinomycetes</taxon>
        <taxon>Pseudonocardiales</taxon>
        <taxon>Pseudonocardiaceae</taxon>
        <taxon>Pseudonocardia</taxon>
    </lineage>
</organism>
<keyword evidence="9" id="KW-1185">Reference proteome</keyword>